<organism evidence="1 2">
    <name type="scientific">Halospina denitrificans</name>
    <dbReference type="NCBI Taxonomy" id="332522"/>
    <lineage>
        <taxon>Bacteria</taxon>
        <taxon>Pseudomonadati</taxon>
        <taxon>Pseudomonadota</taxon>
        <taxon>Gammaproteobacteria</taxon>
        <taxon>Halospina</taxon>
    </lineage>
</organism>
<name>A0A4R7K1G9_9GAMM</name>
<keyword evidence="2" id="KW-1185">Reference proteome</keyword>
<protein>
    <submittedName>
        <fullName evidence="1">Uncharacterized protein</fullName>
    </submittedName>
</protein>
<sequence length="146" mass="16278">MTVDTFTPEPRISTFEDLVRMAEMDGPGTKLLVVLVKVQRHQQKTANGDYETKDGEGTLMPLMVRDFILTPQTTLNDIVREADEVSTDWEFLMTAVMPGQNGQPAPEDETEPHLTRMAQSLTTGESLESFAFFTRSGEPVRVQAEG</sequence>
<gene>
    <name evidence="1" type="ORF">DES49_0388</name>
</gene>
<dbReference type="RefSeq" id="WP_133734682.1">
    <property type="nucleotide sequence ID" value="NZ_SOAX01000001.1"/>
</dbReference>
<dbReference type="OrthoDB" id="6182044at2"/>
<reference evidence="1 2" key="1">
    <citation type="submission" date="2019-03" db="EMBL/GenBank/DDBJ databases">
        <title>Genomic Encyclopedia of Type Strains, Phase IV (KMG-IV): sequencing the most valuable type-strain genomes for metagenomic binning, comparative biology and taxonomic classification.</title>
        <authorList>
            <person name="Goeker M."/>
        </authorList>
    </citation>
    <scope>NUCLEOTIDE SEQUENCE [LARGE SCALE GENOMIC DNA]</scope>
    <source>
        <strain evidence="1 2">DSM 15505</strain>
    </source>
</reference>
<accession>A0A4R7K1G9</accession>
<dbReference type="AlphaFoldDB" id="A0A4R7K1G9"/>
<dbReference type="EMBL" id="SOAX01000001">
    <property type="protein sequence ID" value="TDT44286.1"/>
    <property type="molecule type" value="Genomic_DNA"/>
</dbReference>
<proteinExistence type="predicted"/>
<evidence type="ECO:0000313" key="2">
    <source>
        <dbReference type="Proteomes" id="UP000295830"/>
    </source>
</evidence>
<comment type="caution">
    <text evidence="1">The sequence shown here is derived from an EMBL/GenBank/DDBJ whole genome shotgun (WGS) entry which is preliminary data.</text>
</comment>
<evidence type="ECO:0000313" key="1">
    <source>
        <dbReference type="EMBL" id="TDT44286.1"/>
    </source>
</evidence>
<dbReference type="Proteomes" id="UP000295830">
    <property type="component" value="Unassembled WGS sequence"/>
</dbReference>